<organism evidence="2 4">
    <name type="scientific">Smittium mucronatum</name>
    <dbReference type="NCBI Taxonomy" id="133383"/>
    <lineage>
        <taxon>Eukaryota</taxon>
        <taxon>Fungi</taxon>
        <taxon>Fungi incertae sedis</taxon>
        <taxon>Zoopagomycota</taxon>
        <taxon>Kickxellomycotina</taxon>
        <taxon>Harpellomycetes</taxon>
        <taxon>Harpellales</taxon>
        <taxon>Legeriomycetaceae</taxon>
        <taxon>Smittium</taxon>
    </lineage>
</organism>
<keyword evidence="4" id="KW-1185">Reference proteome</keyword>
<feature type="compositionally biased region" description="Basic and acidic residues" evidence="1">
    <location>
        <begin position="167"/>
        <end position="176"/>
    </location>
</feature>
<evidence type="ECO:0000313" key="4">
    <source>
        <dbReference type="Proteomes" id="UP000187455"/>
    </source>
</evidence>
<dbReference type="Pfam" id="PF00687">
    <property type="entry name" value="Ribosomal_L1"/>
    <property type="match status" value="1"/>
</dbReference>
<dbReference type="InterPro" id="IPR023674">
    <property type="entry name" value="Ribosomal_uL1-like"/>
</dbReference>
<sequence>MVDDRVIPILPKLLGSKFFSKKKQPVIVNLTKPDLAHELTKALNSTYFFSATGSSLSVKIGVSNLSTDQLSQNIIHALPFIVDRIPKKALNIKYLGIKSPNSVALPIYTNADSVKKRKSADPSPPQSLPTFTPTSTSTPASDSSQPIKELVSKSPKKPRTSKTPQKKIIENTKLEK</sequence>
<dbReference type="EMBL" id="LSSL01003022">
    <property type="protein sequence ID" value="OLY80887.1"/>
    <property type="molecule type" value="Genomic_DNA"/>
</dbReference>
<dbReference type="SUPFAM" id="SSF56808">
    <property type="entry name" value="Ribosomal protein L1"/>
    <property type="match status" value="1"/>
</dbReference>
<comment type="caution">
    <text evidence="2">The sequence shown here is derived from an EMBL/GenBank/DDBJ whole genome shotgun (WGS) entry which is preliminary data.</text>
</comment>
<proteinExistence type="predicted"/>
<evidence type="ECO:0000256" key="1">
    <source>
        <dbReference type="SAM" id="MobiDB-lite"/>
    </source>
</evidence>
<accession>A0A1R0GLD8</accession>
<feature type="compositionally biased region" description="Low complexity" evidence="1">
    <location>
        <begin position="128"/>
        <end position="146"/>
    </location>
</feature>
<dbReference type="EMBL" id="LSSL01007730">
    <property type="protein sequence ID" value="OLY77689.1"/>
    <property type="molecule type" value="Genomic_DNA"/>
</dbReference>
<dbReference type="Proteomes" id="UP000187455">
    <property type="component" value="Unassembled WGS sequence"/>
</dbReference>
<gene>
    <name evidence="3" type="ORF">AYI68_g5011</name>
    <name evidence="2" type="ORF">AYI68_g8279</name>
</gene>
<dbReference type="AlphaFoldDB" id="A0A1R0GLD8"/>
<evidence type="ECO:0000313" key="3">
    <source>
        <dbReference type="EMBL" id="OLY80887.1"/>
    </source>
</evidence>
<dbReference type="OrthoDB" id="10251727at2759"/>
<protein>
    <submittedName>
        <fullName evidence="2 3">Putative ribosome biogenesis protein</fullName>
    </submittedName>
</protein>
<dbReference type="STRING" id="133383.A0A1R0GLD8"/>
<evidence type="ECO:0000313" key="2">
    <source>
        <dbReference type="EMBL" id="OLY77689.1"/>
    </source>
</evidence>
<name>A0A1R0GLD8_9FUNG</name>
<feature type="region of interest" description="Disordered" evidence="1">
    <location>
        <begin position="114"/>
        <end position="176"/>
    </location>
</feature>
<reference evidence="2" key="2">
    <citation type="submission" date="2017-01" db="EMBL/GenBank/DDBJ databases">
        <authorList>
            <person name="Mah S.A."/>
            <person name="Swanson W.J."/>
            <person name="Moy G.W."/>
            <person name="Vacquier V.D."/>
        </authorList>
    </citation>
    <scope>NUCLEOTIDE SEQUENCE</scope>
    <source>
        <strain evidence="2">ALG-7-W6</strain>
    </source>
</reference>
<dbReference type="InterPro" id="IPR028364">
    <property type="entry name" value="Ribosomal_uL1/biogenesis"/>
</dbReference>
<reference evidence="2 4" key="1">
    <citation type="journal article" date="2016" name="Mol. Biol. Evol.">
        <title>Genome-Wide Survey of Gut Fungi (Harpellales) Reveals the First Horizontally Transferred Ubiquitin Gene from a Mosquito Host.</title>
        <authorList>
            <person name="Wang Y."/>
            <person name="White M.M."/>
            <person name="Kvist S."/>
            <person name="Moncalvo J.M."/>
        </authorList>
    </citation>
    <scope>NUCLEOTIDE SEQUENCE [LARGE SCALE GENOMIC DNA]</scope>
    <source>
        <strain evidence="2 4">ALG-7-W6</strain>
    </source>
</reference>
<dbReference type="CDD" id="cd00403">
    <property type="entry name" value="Ribosomal_L1"/>
    <property type="match status" value="1"/>
</dbReference>